<dbReference type="Pfam" id="PF22936">
    <property type="entry name" value="Pol_BBD"/>
    <property type="match status" value="1"/>
</dbReference>
<protein>
    <submittedName>
        <fullName evidence="2">Putative ovule protein</fullName>
    </submittedName>
</protein>
<dbReference type="InterPro" id="IPR054722">
    <property type="entry name" value="PolX-like_BBD"/>
</dbReference>
<name>A0A0V0HS89_SOLCH</name>
<proteinExistence type="predicted"/>
<dbReference type="EMBL" id="GEDG01015919">
    <property type="protein sequence ID" value="JAP23027.1"/>
    <property type="molecule type" value="Transcribed_RNA"/>
</dbReference>
<accession>A0A0V0HS89</accession>
<dbReference type="PANTHER" id="PTHR34222">
    <property type="entry name" value="GAG_PRE-INTEGRS DOMAIN-CONTAINING PROTEIN"/>
    <property type="match status" value="1"/>
</dbReference>
<dbReference type="GO" id="GO:0008270">
    <property type="term" value="F:zinc ion binding"/>
    <property type="evidence" value="ECO:0007669"/>
    <property type="project" value="InterPro"/>
</dbReference>
<dbReference type="InterPro" id="IPR036875">
    <property type="entry name" value="Znf_CCHC_sf"/>
</dbReference>
<dbReference type="PANTHER" id="PTHR34222:SF33">
    <property type="entry name" value="RETROTRANSPOSON GAG DOMAIN-CONTAINING PROTEIN"/>
    <property type="match status" value="1"/>
</dbReference>
<feature type="domain" description="Retrovirus-related Pol polyprotein from transposon TNT 1-94-like beta-barrel" evidence="1">
    <location>
        <begin position="195"/>
        <end position="268"/>
    </location>
</feature>
<sequence length="309" mass="34661">MGLNEVYSSIRGNILMLKPLPTTAQAYSLILHEERQREVHSVLKLTPDSAAFNIAATRTSAQKTSNESRRDYVNNGNFCSYCKKPGHEKDKCFRLHRFPTNFKFTKPRRISGYRPANCVATEDENALGSSSGSGTSSQGFTKEQCDQLLQMLQTMQAGNSIALGFEVNATANFAGISAAMHVFTSCFNSSTSNPWIIDFGASQHMTFEKNLLHNVKKLSYPVFVNLPNSYRMRVFYFGILNLSSDIELHNVLYVPSFNHNLMSVSQLCRQLDCDVIFNKSGCLLHRLSMKSHLIFSEVSAGLYVHLLED</sequence>
<evidence type="ECO:0000259" key="1">
    <source>
        <dbReference type="Pfam" id="PF22936"/>
    </source>
</evidence>
<dbReference type="AlphaFoldDB" id="A0A0V0HS89"/>
<dbReference type="SUPFAM" id="SSF57756">
    <property type="entry name" value="Retrovirus zinc finger-like domains"/>
    <property type="match status" value="1"/>
</dbReference>
<organism evidence="2">
    <name type="scientific">Solanum chacoense</name>
    <name type="common">Chaco potato</name>
    <dbReference type="NCBI Taxonomy" id="4108"/>
    <lineage>
        <taxon>Eukaryota</taxon>
        <taxon>Viridiplantae</taxon>
        <taxon>Streptophyta</taxon>
        <taxon>Embryophyta</taxon>
        <taxon>Tracheophyta</taxon>
        <taxon>Spermatophyta</taxon>
        <taxon>Magnoliopsida</taxon>
        <taxon>eudicotyledons</taxon>
        <taxon>Gunneridae</taxon>
        <taxon>Pentapetalae</taxon>
        <taxon>asterids</taxon>
        <taxon>lamiids</taxon>
        <taxon>Solanales</taxon>
        <taxon>Solanaceae</taxon>
        <taxon>Solanoideae</taxon>
        <taxon>Solaneae</taxon>
        <taxon>Solanum</taxon>
    </lineage>
</organism>
<reference evidence="2" key="1">
    <citation type="submission" date="2015-12" db="EMBL/GenBank/DDBJ databases">
        <title>Gene expression during late stages of embryo sac development: a critical building block for successful pollen-pistil interactions.</title>
        <authorList>
            <person name="Liu Y."/>
            <person name="Joly V."/>
            <person name="Sabar M."/>
            <person name="Matton D.P."/>
        </authorList>
    </citation>
    <scope>NUCLEOTIDE SEQUENCE</scope>
</reference>
<evidence type="ECO:0000313" key="2">
    <source>
        <dbReference type="EMBL" id="JAP23027.1"/>
    </source>
</evidence>
<dbReference type="GO" id="GO:0003676">
    <property type="term" value="F:nucleic acid binding"/>
    <property type="evidence" value="ECO:0007669"/>
    <property type="project" value="InterPro"/>
</dbReference>
<feature type="non-terminal residue" evidence="2">
    <location>
        <position position="309"/>
    </location>
</feature>